<comment type="caution">
    <text evidence="2">The sequence shown here is derived from an EMBL/GenBank/DDBJ whole genome shotgun (WGS) entry which is preliminary data.</text>
</comment>
<accession>A0A3R9FZ93</accession>
<evidence type="ECO:0008006" key="4">
    <source>
        <dbReference type="Google" id="ProtNLM"/>
    </source>
</evidence>
<evidence type="ECO:0000313" key="3">
    <source>
        <dbReference type="Proteomes" id="UP000269041"/>
    </source>
</evidence>
<protein>
    <recommendedName>
        <fullName evidence="4">ADP ribosyltransferase domain-containing protein</fullName>
    </recommendedName>
</protein>
<keyword evidence="1" id="KW-0732">Signal</keyword>
<feature type="chain" id="PRO_5018629066" description="ADP ribosyltransferase domain-containing protein" evidence="1">
    <location>
        <begin position="22"/>
        <end position="285"/>
    </location>
</feature>
<reference evidence="2 3" key="1">
    <citation type="submission" date="2018-12" db="EMBL/GenBank/DDBJ databases">
        <title>Genomic taxonomy of the Vibrionaceae family.</title>
        <authorList>
            <person name="Gomez-Gil B."/>
            <person name="Enciso-Ibarra K."/>
        </authorList>
    </citation>
    <scope>NUCLEOTIDE SEQUENCE [LARGE SCALE GENOMIC DNA]</scope>
    <source>
        <strain evidence="2 3">CAIM 594</strain>
    </source>
</reference>
<evidence type="ECO:0000313" key="2">
    <source>
        <dbReference type="EMBL" id="RSD28577.1"/>
    </source>
</evidence>
<dbReference type="Gene3D" id="3.90.176.10">
    <property type="entry name" value="Toxin ADP-ribosyltransferase, Chain A, domain 1"/>
    <property type="match status" value="1"/>
</dbReference>
<dbReference type="SUPFAM" id="SSF56399">
    <property type="entry name" value="ADP-ribosylation"/>
    <property type="match status" value="1"/>
</dbReference>
<proteinExistence type="predicted"/>
<sequence>MNNNKLFLSSFLAILLVNSMAAWSGLKDGACALPLLERPLEELLSEGVEYDNATLGPKALERQSLIVNSSEVNLTEEEEKYLNLYSYDSNALANDFLRYGEDKPLPMGLSGEFPDTAPIRVQKITTAVNKLPNTGEVTLYRGGSSSRGTSGISFRNGEIEAGDYLTNRDFLSFTENPGVLKNFAVVKNPILAGEFEEVFDESTVIFKITDPKSARVFAPYSWRNNVGEAESLYTPNQKFHIDYVNDSTTNFGGKLQPFIEVGLSEESTIPAGSNVFDLTSGEIIL</sequence>
<dbReference type="AlphaFoldDB" id="A0A3R9FZ93"/>
<dbReference type="PROSITE" id="PS51996">
    <property type="entry name" value="TR_MART"/>
    <property type="match status" value="1"/>
</dbReference>
<feature type="signal peptide" evidence="1">
    <location>
        <begin position="1"/>
        <end position="21"/>
    </location>
</feature>
<dbReference type="RefSeq" id="WP_125323302.1">
    <property type="nucleotide sequence ID" value="NZ_AP024889.1"/>
</dbReference>
<name>A0A3R9FZ93_9VIBR</name>
<gene>
    <name evidence="2" type="ORF">EJA03_18975</name>
</gene>
<organism evidence="2 3">
    <name type="scientific">Vibrio pectenicida</name>
    <dbReference type="NCBI Taxonomy" id="62763"/>
    <lineage>
        <taxon>Bacteria</taxon>
        <taxon>Pseudomonadati</taxon>
        <taxon>Pseudomonadota</taxon>
        <taxon>Gammaproteobacteria</taxon>
        <taxon>Vibrionales</taxon>
        <taxon>Vibrionaceae</taxon>
        <taxon>Vibrio</taxon>
    </lineage>
</organism>
<keyword evidence="3" id="KW-1185">Reference proteome</keyword>
<dbReference type="Proteomes" id="UP000269041">
    <property type="component" value="Unassembled WGS sequence"/>
</dbReference>
<evidence type="ECO:0000256" key="1">
    <source>
        <dbReference type="SAM" id="SignalP"/>
    </source>
</evidence>
<dbReference type="OrthoDB" id="5653126at2"/>
<dbReference type="EMBL" id="RSFA01000147">
    <property type="protein sequence ID" value="RSD28577.1"/>
    <property type="molecule type" value="Genomic_DNA"/>
</dbReference>